<comment type="caution">
    <text evidence="10">The sequence shown here is derived from an EMBL/GenBank/DDBJ whole genome shotgun (WGS) entry which is preliminary data.</text>
</comment>
<dbReference type="PANTHER" id="PTHR24291:SF201">
    <property type="entry name" value="CYTOCHROME P450, FAMILY 4, SUBFAMILY B, POLYPEPTIDE 7"/>
    <property type="match status" value="1"/>
</dbReference>
<dbReference type="CDD" id="cd20659">
    <property type="entry name" value="CYP4B_4F-like"/>
    <property type="match status" value="1"/>
</dbReference>
<dbReference type="PRINTS" id="PR00385">
    <property type="entry name" value="P450"/>
</dbReference>
<keyword evidence="6 8" id="KW-0408">Iron</keyword>
<dbReference type="PANTHER" id="PTHR24291">
    <property type="entry name" value="CYTOCHROME P450 FAMILY 4"/>
    <property type="match status" value="1"/>
</dbReference>
<dbReference type="AlphaFoldDB" id="A0A2T7PD92"/>
<proteinExistence type="inferred from homology"/>
<dbReference type="SUPFAM" id="SSF48264">
    <property type="entry name" value="Cytochrome P450"/>
    <property type="match status" value="1"/>
</dbReference>
<feature type="binding site" description="axial binding residue" evidence="8">
    <location>
        <position position="412"/>
    </location>
    <ligand>
        <name>heme</name>
        <dbReference type="ChEBI" id="CHEBI:30413"/>
    </ligand>
    <ligandPart>
        <name>Fe</name>
        <dbReference type="ChEBI" id="CHEBI:18248"/>
    </ligandPart>
</feature>
<dbReference type="STRING" id="400727.A0A2T7PD92"/>
<evidence type="ECO:0000256" key="9">
    <source>
        <dbReference type="RuleBase" id="RU000461"/>
    </source>
</evidence>
<dbReference type="InterPro" id="IPR036396">
    <property type="entry name" value="Cyt_P450_sf"/>
</dbReference>
<gene>
    <name evidence="10" type="ORF">C0Q70_06792</name>
</gene>
<dbReference type="GO" id="GO:0020037">
    <property type="term" value="F:heme binding"/>
    <property type="evidence" value="ECO:0007669"/>
    <property type="project" value="InterPro"/>
</dbReference>
<name>A0A2T7PD92_POMCA</name>
<dbReference type="OrthoDB" id="1470350at2759"/>
<evidence type="ECO:0000313" key="10">
    <source>
        <dbReference type="EMBL" id="PVD31380.1"/>
    </source>
</evidence>
<dbReference type="InterPro" id="IPR001128">
    <property type="entry name" value="Cyt_P450"/>
</dbReference>
<evidence type="ECO:0000313" key="11">
    <source>
        <dbReference type="Proteomes" id="UP000245119"/>
    </source>
</evidence>
<keyword evidence="5 9" id="KW-0560">Oxidoreductase</keyword>
<keyword evidence="7 9" id="KW-0503">Monooxygenase</keyword>
<organism evidence="10 11">
    <name type="scientific">Pomacea canaliculata</name>
    <name type="common">Golden apple snail</name>
    <dbReference type="NCBI Taxonomy" id="400727"/>
    <lineage>
        <taxon>Eukaryota</taxon>
        <taxon>Metazoa</taxon>
        <taxon>Spiralia</taxon>
        <taxon>Lophotrochozoa</taxon>
        <taxon>Mollusca</taxon>
        <taxon>Gastropoda</taxon>
        <taxon>Caenogastropoda</taxon>
        <taxon>Architaenioglossa</taxon>
        <taxon>Ampullarioidea</taxon>
        <taxon>Ampullariidae</taxon>
        <taxon>Pomacea</taxon>
    </lineage>
</organism>
<keyword evidence="4 8" id="KW-0479">Metal-binding</keyword>
<dbReference type="Proteomes" id="UP000245119">
    <property type="component" value="Linkage Group LG4"/>
</dbReference>
<evidence type="ECO:0000256" key="7">
    <source>
        <dbReference type="ARBA" id="ARBA00023033"/>
    </source>
</evidence>
<dbReference type="Gene3D" id="1.10.630.10">
    <property type="entry name" value="Cytochrome P450"/>
    <property type="match status" value="1"/>
</dbReference>
<evidence type="ECO:0000256" key="1">
    <source>
        <dbReference type="ARBA" id="ARBA00001971"/>
    </source>
</evidence>
<evidence type="ECO:0000256" key="8">
    <source>
        <dbReference type="PIRSR" id="PIRSR602403-1"/>
    </source>
</evidence>
<dbReference type="EMBL" id="PZQS01000004">
    <property type="protein sequence ID" value="PVD31380.1"/>
    <property type="molecule type" value="Genomic_DNA"/>
</dbReference>
<dbReference type="PRINTS" id="PR00465">
    <property type="entry name" value="EP450IV"/>
</dbReference>
<evidence type="ECO:0008006" key="12">
    <source>
        <dbReference type="Google" id="ProtNLM"/>
    </source>
</evidence>
<dbReference type="GO" id="GO:0004497">
    <property type="term" value="F:monooxygenase activity"/>
    <property type="evidence" value="ECO:0007669"/>
    <property type="project" value="UniProtKB-KW"/>
</dbReference>
<dbReference type="InterPro" id="IPR017972">
    <property type="entry name" value="Cyt_P450_CS"/>
</dbReference>
<keyword evidence="3 8" id="KW-0349">Heme</keyword>
<reference evidence="10 11" key="1">
    <citation type="submission" date="2018-04" db="EMBL/GenBank/DDBJ databases">
        <title>The genome of golden apple snail Pomacea canaliculata provides insight into stress tolerance and invasive adaptation.</title>
        <authorList>
            <person name="Liu C."/>
            <person name="Liu B."/>
            <person name="Ren Y."/>
            <person name="Zhang Y."/>
            <person name="Wang H."/>
            <person name="Li S."/>
            <person name="Jiang F."/>
            <person name="Yin L."/>
            <person name="Zhang G."/>
            <person name="Qian W."/>
            <person name="Fan W."/>
        </authorList>
    </citation>
    <scope>NUCLEOTIDE SEQUENCE [LARGE SCALE GENOMIC DNA]</scope>
    <source>
        <strain evidence="10">SZHN2017</strain>
        <tissue evidence="10">Muscle</tissue>
    </source>
</reference>
<evidence type="ECO:0000256" key="5">
    <source>
        <dbReference type="ARBA" id="ARBA00023002"/>
    </source>
</evidence>
<sequence length="467" mass="53266">MVAIAASALSVAALYPGPNEKGLQYQREMTAKYPRVGSMWLGPSIPLIWVSHPDTVKLILKTSEPKAQRIYHLLEPWIGDGLLLSKGRKWGRNRRLLTPAFHFDILKPYLGIKNMAADVLLDNIGVHAEKDEYFEVFSVISNFTLDVILKCAFSYDTDCQKVGNQNPYVQAVYALSEMAVQRYFQPWFHSDWLYFLTPMGRKFRENCRVVHKLANDVISKRKITLANTPVRKQEVKKNCLDFLDILLTARDENGEGLTFDEIRAEVDTFLFGAGHDTTASAISWAMYSLAQHADIQATCQEEIDELFKGRETDDFLWEDLSHLPYLSMCIKEALRLHSPVPSIQRELTQDTDIDGHIAPKGTIVIIVIYNIHHNATVWQDSLEFRPERFTEENIKSRNPYAFIPFSAGPRNCIGQNFAMDEMKLVLAKILHRFTLVADPDHKVEKVESLVMKAKTGIQLKAIPRKQA</sequence>
<evidence type="ECO:0000256" key="2">
    <source>
        <dbReference type="ARBA" id="ARBA00010617"/>
    </source>
</evidence>
<evidence type="ECO:0000256" key="4">
    <source>
        <dbReference type="ARBA" id="ARBA00022723"/>
    </source>
</evidence>
<dbReference type="GO" id="GO:0005506">
    <property type="term" value="F:iron ion binding"/>
    <property type="evidence" value="ECO:0007669"/>
    <property type="project" value="InterPro"/>
</dbReference>
<dbReference type="InterPro" id="IPR050196">
    <property type="entry name" value="Cytochrome_P450_Monoox"/>
</dbReference>
<keyword evidence="11" id="KW-1185">Reference proteome</keyword>
<dbReference type="InterPro" id="IPR002403">
    <property type="entry name" value="Cyt_P450_E_grp-IV"/>
</dbReference>
<accession>A0A2T7PD92</accession>
<protein>
    <recommendedName>
        <fullName evidence="12">Cytochrome P450</fullName>
    </recommendedName>
</protein>
<dbReference type="GO" id="GO:0016705">
    <property type="term" value="F:oxidoreductase activity, acting on paired donors, with incorporation or reduction of molecular oxygen"/>
    <property type="evidence" value="ECO:0007669"/>
    <property type="project" value="InterPro"/>
</dbReference>
<comment type="cofactor">
    <cofactor evidence="1 8">
        <name>heme</name>
        <dbReference type="ChEBI" id="CHEBI:30413"/>
    </cofactor>
</comment>
<dbReference type="FunFam" id="1.10.630.10:FF:000182">
    <property type="entry name" value="Cytochrome P450 3A4"/>
    <property type="match status" value="1"/>
</dbReference>
<comment type="similarity">
    <text evidence="2 9">Belongs to the cytochrome P450 family.</text>
</comment>
<evidence type="ECO:0000256" key="3">
    <source>
        <dbReference type="ARBA" id="ARBA00022617"/>
    </source>
</evidence>
<evidence type="ECO:0000256" key="6">
    <source>
        <dbReference type="ARBA" id="ARBA00023004"/>
    </source>
</evidence>
<dbReference type="PROSITE" id="PS00086">
    <property type="entry name" value="CYTOCHROME_P450"/>
    <property type="match status" value="1"/>
</dbReference>
<dbReference type="Pfam" id="PF00067">
    <property type="entry name" value="p450"/>
    <property type="match status" value="1"/>
</dbReference>